<proteinExistence type="predicted"/>
<accession>A0A5N6P2V5</accession>
<protein>
    <submittedName>
        <fullName evidence="1">Uncharacterized protein</fullName>
    </submittedName>
</protein>
<gene>
    <name evidence="1" type="ORF">E3N88_14940</name>
</gene>
<dbReference type="Proteomes" id="UP000326396">
    <property type="component" value="Linkage Group LG15"/>
</dbReference>
<sequence>MGRRRWMRWRERDEGEKNLILTNASNFSAHRGGDSCPSFDLTLPRSKWSRFERCFRGALANIFAEADVKHVLEVILSGCCRWIEAGMRIMLPQAHMGNGGNNYMQQHQQAQQMLPQAHMGKGGWVAGQNRLILVTQRVIDVVYGPKAGTKKNENTEKAETISSKLNQFSSTDNNLIIKSGKRMNGIPQIR</sequence>
<evidence type="ECO:0000313" key="2">
    <source>
        <dbReference type="Proteomes" id="UP000326396"/>
    </source>
</evidence>
<dbReference type="EMBL" id="SZYD01000007">
    <property type="protein sequence ID" value="KAD5803580.1"/>
    <property type="molecule type" value="Genomic_DNA"/>
</dbReference>
<name>A0A5N6P2V5_9ASTR</name>
<dbReference type="AlphaFoldDB" id="A0A5N6P2V5"/>
<organism evidence="1 2">
    <name type="scientific">Mikania micrantha</name>
    <name type="common">bitter vine</name>
    <dbReference type="NCBI Taxonomy" id="192012"/>
    <lineage>
        <taxon>Eukaryota</taxon>
        <taxon>Viridiplantae</taxon>
        <taxon>Streptophyta</taxon>
        <taxon>Embryophyta</taxon>
        <taxon>Tracheophyta</taxon>
        <taxon>Spermatophyta</taxon>
        <taxon>Magnoliopsida</taxon>
        <taxon>eudicotyledons</taxon>
        <taxon>Gunneridae</taxon>
        <taxon>Pentapetalae</taxon>
        <taxon>asterids</taxon>
        <taxon>campanulids</taxon>
        <taxon>Asterales</taxon>
        <taxon>Asteraceae</taxon>
        <taxon>Asteroideae</taxon>
        <taxon>Heliantheae alliance</taxon>
        <taxon>Eupatorieae</taxon>
        <taxon>Mikania</taxon>
    </lineage>
</organism>
<keyword evidence="2" id="KW-1185">Reference proteome</keyword>
<comment type="caution">
    <text evidence="1">The sequence shown here is derived from an EMBL/GenBank/DDBJ whole genome shotgun (WGS) entry which is preliminary data.</text>
</comment>
<reference evidence="1 2" key="1">
    <citation type="submission" date="2019-05" db="EMBL/GenBank/DDBJ databases">
        <title>Mikania micrantha, genome provides insights into the molecular mechanism of rapid growth.</title>
        <authorList>
            <person name="Liu B."/>
        </authorList>
    </citation>
    <scope>NUCLEOTIDE SEQUENCE [LARGE SCALE GENOMIC DNA]</scope>
    <source>
        <strain evidence="1">NLD-2019</strain>
        <tissue evidence="1">Leaf</tissue>
    </source>
</reference>
<evidence type="ECO:0000313" key="1">
    <source>
        <dbReference type="EMBL" id="KAD5803580.1"/>
    </source>
</evidence>